<keyword evidence="2" id="KW-1185">Reference proteome</keyword>
<protein>
    <submittedName>
        <fullName evidence="1">Uncharacterized protein</fullName>
    </submittedName>
</protein>
<dbReference type="Proteomes" id="UP001198862">
    <property type="component" value="Unassembled WGS sequence"/>
</dbReference>
<proteinExistence type="predicted"/>
<dbReference type="SUPFAM" id="SSF53137">
    <property type="entry name" value="Translational machinery components"/>
    <property type="match status" value="1"/>
</dbReference>
<reference evidence="1 2" key="1">
    <citation type="submission" date="2021-11" db="EMBL/GenBank/DDBJ databases">
        <authorList>
            <person name="Lee D.-H."/>
            <person name="Kim S.-B."/>
        </authorList>
    </citation>
    <scope>NUCLEOTIDE SEQUENCE [LARGE SCALE GENOMIC DNA]</scope>
    <source>
        <strain evidence="1 2">KCTC 52223</strain>
    </source>
</reference>
<accession>A0ABS8KZM2</accession>
<dbReference type="EMBL" id="JAJISD010000010">
    <property type="protein sequence ID" value="MCC8431505.1"/>
    <property type="molecule type" value="Genomic_DNA"/>
</dbReference>
<evidence type="ECO:0000313" key="1">
    <source>
        <dbReference type="EMBL" id="MCC8431505.1"/>
    </source>
</evidence>
<gene>
    <name evidence="1" type="ORF">LJ725_21230</name>
</gene>
<organism evidence="1 2">
    <name type="scientific">Reyranella aquatilis</name>
    <dbReference type="NCBI Taxonomy" id="2035356"/>
    <lineage>
        <taxon>Bacteria</taxon>
        <taxon>Pseudomonadati</taxon>
        <taxon>Pseudomonadota</taxon>
        <taxon>Alphaproteobacteria</taxon>
        <taxon>Hyphomicrobiales</taxon>
        <taxon>Reyranellaceae</taxon>
        <taxon>Reyranella</taxon>
    </lineage>
</organism>
<comment type="caution">
    <text evidence="1">The sequence shown here is derived from an EMBL/GenBank/DDBJ whole genome shotgun (WGS) entry which is preliminary data.</text>
</comment>
<evidence type="ECO:0000313" key="2">
    <source>
        <dbReference type="Proteomes" id="UP001198862"/>
    </source>
</evidence>
<name>A0ABS8KZM2_9HYPH</name>
<sequence>MVVPIGRPTNAEGPVSAPHAAVWLNADEAHIFRFGSGEVEKCEVRADGNGRVRDDREYFEAILAELTEVEAWMIAGPLGPRQDFEKYVRVGHAEQLAKKLAGVETMDRPGDGELLRHARRRLAG</sequence>